<dbReference type="EMBL" id="PJEX01000757">
    <property type="protein sequence ID" value="TKW48718.1"/>
    <property type="molecule type" value="Genomic_DNA"/>
</dbReference>
<sequence length="246" mass="27380">MRAEEFGEKASTVRRLLPKSYSCPALQSLRRPSPAGDSRVRTAGPVSVSVSVSIPYNRAAMHSVSPQRPVQITEGKTPQDETRRPKPAMVDMPPEVHHLIMDFLNIVDGTCLGLASRYFYQLHRRRHGLLPLSTTESPNDPNTEAAAAAAATARVRASSHVTLVPFRASRCRICGFALCELRKHLRDWMPPGLEYCPVLGRYAPAQVPDADADADAYCYRRNPKNARVCGRHHWKERESGRRAMVG</sequence>
<comment type="caution">
    <text evidence="2">The sequence shown here is derived from an EMBL/GenBank/DDBJ whole genome shotgun (WGS) entry which is preliminary data.</text>
</comment>
<protein>
    <recommendedName>
        <fullName evidence="4">F-box domain-containing protein</fullName>
    </recommendedName>
</protein>
<dbReference type="InterPro" id="IPR036047">
    <property type="entry name" value="F-box-like_dom_sf"/>
</dbReference>
<proteinExistence type="predicted"/>
<gene>
    <name evidence="2" type="ORF">CTA1_2025</name>
</gene>
<accession>A0A4U6X021</accession>
<dbReference type="Proteomes" id="UP000310108">
    <property type="component" value="Unassembled WGS sequence"/>
</dbReference>
<keyword evidence="3" id="KW-1185">Reference proteome</keyword>
<organism evidence="2 3">
    <name type="scientific">Colletotrichum tanaceti</name>
    <dbReference type="NCBI Taxonomy" id="1306861"/>
    <lineage>
        <taxon>Eukaryota</taxon>
        <taxon>Fungi</taxon>
        <taxon>Dikarya</taxon>
        <taxon>Ascomycota</taxon>
        <taxon>Pezizomycotina</taxon>
        <taxon>Sordariomycetes</taxon>
        <taxon>Hypocreomycetidae</taxon>
        <taxon>Glomerellales</taxon>
        <taxon>Glomerellaceae</taxon>
        <taxon>Colletotrichum</taxon>
        <taxon>Colletotrichum destructivum species complex</taxon>
    </lineage>
</organism>
<dbReference type="SUPFAM" id="SSF81383">
    <property type="entry name" value="F-box domain"/>
    <property type="match status" value="1"/>
</dbReference>
<reference evidence="2 3" key="1">
    <citation type="journal article" date="2019" name="PLoS ONE">
        <title>Comparative genome analysis indicates high evolutionary potential of pathogenicity genes in Colletotrichum tanaceti.</title>
        <authorList>
            <person name="Lelwala R.V."/>
            <person name="Korhonen P.K."/>
            <person name="Young N.D."/>
            <person name="Scott J.B."/>
            <person name="Ades P.A."/>
            <person name="Gasser R.B."/>
            <person name="Taylor P.W.J."/>
        </authorList>
    </citation>
    <scope>NUCLEOTIDE SEQUENCE [LARGE SCALE GENOMIC DNA]</scope>
    <source>
        <strain evidence="2">BRIP57314</strain>
    </source>
</reference>
<evidence type="ECO:0000256" key="1">
    <source>
        <dbReference type="SAM" id="MobiDB-lite"/>
    </source>
</evidence>
<name>A0A4U6X021_9PEZI</name>
<dbReference type="STRING" id="1306861.A0A4U6X021"/>
<evidence type="ECO:0000313" key="3">
    <source>
        <dbReference type="Proteomes" id="UP000310108"/>
    </source>
</evidence>
<evidence type="ECO:0008006" key="4">
    <source>
        <dbReference type="Google" id="ProtNLM"/>
    </source>
</evidence>
<dbReference type="AlphaFoldDB" id="A0A4U6X021"/>
<feature type="region of interest" description="Disordered" evidence="1">
    <location>
        <begin position="60"/>
        <end position="86"/>
    </location>
</feature>
<evidence type="ECO:0000313" key="2">
    <source>
        <dbReference type="EMBL" id="TKW48718.1"/>
    </source>
</evidence>
<feature type="compositionally biased region" description="Polar residues" evidence="1">
    <location>
        <begin position="64"/>
        <end position="76"/>
    </location>
</feature>